<feature type="chain" id="PRO_5012503973" description="Outer membrane protein assembly factor BamE domain-containing protein" evidence="5">
    <location>
        <begin position="20"/>
        <end position="229"/>
    </location>
</feature>
<proteinExistence type="predicted"/>
<accession>A0A1S7LG55</accession>
<evidence type="ECO:0000256" key="5">
    <source>
        <dbReference type="SAM" id="SignalP"/>
    </source>
</evidence>
<feature type="signal peptide" evidence="5">
    <location>
        <begin position="1"/>
        <end position="19"/>
    </location>
</feature>
<evidence type="ECO:0000259" key="6">
    <source>
        <dbReference type="Pfam" id="PF04355"/>
    </source>
</evidence>
<reference evidence="7" key="1">
    <citation type="submission" date="2015-04" db="EMBL/GenBank/DDBJ databases">
        <authorList>
            <person name="Syromyatnikov M.Y."/>
            <person name="Popov V.N."/>
        </authorList>
    </citation>
    <scope>NUCLEOTIDE SEQUENCE</scope>
    <source>
        <strain evidence="7">MO-1</strain>
    </source>
</reference>
<dbReference type="AlphaFoldDB" id="A0A1S7LG55"/>
<dbReference type="GO" id="GO:0051205">
    <property type="term" value="P:protein insertion into membrane"/>
    <property type="evidence" value="ECO:0007669"/>
    <property type="project" value="TreeGrafter"/>
</dbReference>
<evidence type="ECO:0000256" key="3">
    <source>
        <dbReference type="ARBA" id="ARBA00023237"/>
    </source>
</evidence>
<feature type="region of interest" description="Disordered" evidence="4">
    <location>
        <begin position="206"/>
        <end position="229"/>
    </location>
</feature>
<feature type="domain" description="Outer membrane protein assembly factor BamE" evidence="6">
    <location>
        <begin position="28"/>
        <end position="97"/>
    </location>
</feature>
<evidence type="ECO:0000313" key="7">
    <source>
        <dbReference type="EMBL" id="CRH05047.1"/>
    </source>
</evidence>
<evidence type="ECO:0000256" key="1">
    <source>
        <dbReference type="ARBA" id="ARBA00022729"/>
    </source>
</evidence>
<dbReference type="InterPro" id="IPR026592">
    <property type="entry name" value="BamE"/>
</dbReference>
<dbReference type="PANTHER" id="PTHR37482">
    <property type="entry name" value="OUTER MEMBRANE PROTEIN ASSEMBLY FACTOR BAME"/>
    <property type="match status" value="1"/>
</dbReference>
<dbReference type="EMBL" id="LO017727">
    <property type="protein sequence ID" value="CRH05047.1"/>
    <property type="molecule type" value="Genomic_DNA"/>
</dbReference>
<dbReference type="GO" id="GO:0030674">
    <property type="term" value="F:protein-macromolecule adaptor activity"/>
    <property type="evidence" value="ECO:0007669"/>
    <property type="project" value="TreeGrafter"/>
</dbReference>
<dbReference type="Pfam" id="PF04355">
    <property type="entry name" value="BamE"/>
    <property type="match status" value="1"/>
</dbReference>
<dbReference type="Gene3D" id="3.30.1450.10">
    <property type="match status" value="1"/>
</dbReference>
<dbReference type="GO" id="GO:0043165">
    <property type="term" value="P:Gram-negative-bacterium-type cell outer membrane assembly"/>
    <property type="evidence" value="ECO:0007669"/>
    <property type="project" value="TreeGrafter"/>
</dbReference>
<protein>
    <recommendedName>
        <fullName evidence="6">Outer membrane protein assembly factor BamE domain-containing protein</fullName>
    </recommendedName>
</protein>
<sequence length="229" mass="26249">MKKSVFILLSLLWLGLASGCKTVNMDKGTILEIQKVDQITAEVSSVKDVHTLLGPPTFINMMDTPRWIYVMDRRKEGDQAVNRVIVTFHRNGRVKNVAKNFAEALHEPSKEMTISDKPMAWWKHVWKEARGEFIEHEEGTPEWVKRDLASEEASFSPRALMRKVMYLHNDPENTATIAPEDRVKSATAQSSRPGWLGWIWRPELDRKPAPPEDMADDSPARLPSWMKSQ</sequence>
<evidence type="ECO:0000256" key="4">
    <source>
        <dbReference type="SAM" id="MobiDB-lite"/>
    </source>
</evidence>
<organism evidence="7">
    <name type="scientific">Magnetococcus massalia (strain MO-1)</name>
    <dbReference type="NCBI Taxonomy" id="451514"/>
    <lineage>
        <taxon>Bacteria</taxon>
        <taxon>Pseudomonadati</taxon>
        <taxon>Pseudomonadota</taxon>
        <taxon>Magnetococcia</taxon>
        <taxon>Magnetococcales</taxon>
        <taxon>Magnetococcaceae</taxon>
        <taxon>Magnetococcus</taxon>
    </lineage>
</organism>
<dbReference type="PROSITE" id="PS51257">
    <property type="entry name" value="PROKAR_LIPOPROTEIN"/>
    <property type="match status" value="1"/>
</dbReference>
<keyword evidence="2" id="KW-0472">Membrane</keyword>
<evidence type="ECO:0000256" key="2">
    <source>
        <dbReference type="ARBA" id="ARBA00023136"/>
    </source>
</evidence>
<keyword evidence="1 5" id="KW-0732">Signal</keyword>
<dbReference type="PANTHER" id="PTHR37482:SF1">
    <property type="entry name" value="OUTER MEMBRANE PROTEIN ASSEMBLY FACTOR BAME"/>
    <property type="match status" value="1"/>
</dbReference>
<dbReference type="GO" id="GO:1990063">
    <property type="term" value="C:Bam protein complex"/>
    <property type="evidence" value="ECO:0007669"/>
    <property type="project" value="TreeGrafter"/>
</dbReference>
<keyword evidence="3" id="KW-0998">Cell outer membrane</keyword>
<dbReference type="InterPro" id="IPR007450">
    <property type="entry name" value="BamE_dom"/>
</dbReference>
<gene>
    <name evidence="7" type="ORF">MAGMO_0848</name>
</gene>
<dbReference type="InterPro" id="IPR037873">
    <property type="entry name" value="BamE-like"/>
</dbReference>
<name>A0A1S7LG55_MAGMO</name>